<comment type="subcellular location">
    <subcellularLocation>
        <location evidence="1">Cell inner membrane</location>
        <topology evidence="1">Multi-pass membrane protein</topology>
    </subcellularLocation>
</comment>
<dbReference type="GO" id="GO:0022857">
    <property type="term" value="F:transmembrane transporter activity"/>
    <property type="evidence" value="ECO:0007669"/>
    <property type="project" value="TreeGrafter"/>
</dbReference>
<feature type="transmembrane region" description="Helical" evidence="7">
    <location>
        <begin position="6"/>
        <end position="27"/>
    </location>
</feature>
<protein>
    <submittedName>
        <fullName evidence="9">TRAP transporter large permease subunit</fullName>
    </submittedName>
</protein>
<evidence type="ECO:0000256" key="7">
    <source>
        <dbReference type="SAM" id="Phobius"/>
    </source>
</evidence>
<dbReference type="NCBIfam" id="TIGR00786">
    <property type="entry name" value="dctM"/>
    <property type="match status" value="1"/>
</dbReference>
<name>A0A931CYE5_9BACT</name>
<keyword evidence="4 7" id="KW-0812">Transmembrane</keyword>
<keyword evidence="2" id="KW-1003">Cell membrane</keyword>
<feature type="domain" description="TRAP C4-dicarboxylate transport system permease DctM subunit" evidence="8">
    <location>
        <begin position="13"/>
        <end position="427"/>
    </location>
</feature>
<feature type="transmembrane region" description="Helical" evidence="7">
    <location>
        <begin position="145"/>
        <end position="168"/>
    </location>
</feature>
<dbReference type="Proteomes" id="UP000706172">
    <property type="component" value="Unassembled WGS sequence"/>
</dbReference>
<feature type="transmembrane region" description="Helical" evidence="7">
    <location>
        <begin position="282"/>
        <end position="302"/>
    </location>
</feature>
<organism evidence="9 10">
    <name type="scientific">Desulfotignum balticum</name>
    <dbReference type="NCBI Taxonomy" id="115781"/>
    <lineage>
        <taxon>Bacteria</taxon>
        <taxon>Pseudomonadati</taxon>
        <taxon>Thermodesulfobacteriota</taxon>
        <taxon>Desulfobacteria</taxon>
        <taxon>Desulfobacterales</taxon>
        <taxon>Desulfobacteraceae</taxon>
        <taxon>Desulfotignum</taxon>
    </lineage>
</organism>
<comment type="caution">
    <text evidence="9">The sequence shown here is derived from an EMBL/GenBank/DDBJ whole genome shotgun (WGS) entry which is preliminary data.</text>
</comment>
<evidence type="ECO:0000256" key="3">
    <source>
        <dbReference type="ARBA" id="ARBA00022519"/>
    </source>
</evidence>
<evidence type="ECO:0000259" key="8">
    <source>
        <dbReference type="Pfam" id="PF06808"/>
    </source>
</evidence>
<accession>A0A931CYE5</accession>
<dbReference type="GO" id="GO:0005886">
    <property type="term" value="C:plasma membrane"/>
    <property type="evidence" value="ECO:0007669"/>
    <property type="project" value="UniProtKB-SubCell"/>
</dbReference>
<proteinExistence type="predicted"/>
<dbReference type="InterPro" id="IPR004681">
    <property type="entry name" value="TRAP_DctM"/>
</dbReference>
<dbReference type="EMBL" id="JACCQK010000537">
    <property type="protein sequence ID" value="MBG0780009.1"/>
    <property type="molecule type" value="Genomic_DNA"/>
</dbReference>
<evidence type="ECO:0000313" key="9">
    <source>
        <dbReference type="EMBL" id="MBG0780009.1"/>
    </source>
</evidence>
<feature type="transmembrane region" description="Helical" evidence="7">
    <location>
        <begin position="180"/>
        <end position="201"/>
    </location>
</feature>
<evidence type="ECO:0000313" key="10">
    <source>
        <dbReference type="Proteomes" id="UP000706172"/>
    </source>
</evidence>
<keyword evidence="5 7" id="KW-1133">Transmembrane helix</keyword>
<feature type="transmembrane region" description="Helical" evidence="7">
    <location>
        <begin position="222"/>
        <end position="245"/>
    </location>
</feature>
<gene>
    <name evidence="9" type="ORF">H0S81_08795</name>
</gene>
<feature type="transmembrane region" description="Helical" evidence="7">
    <location>
        <begin position="322"/>
        <end position="339"/>
    </location>
</feature>
<keyword evidence="6 7" id="KW-0472">Membrane</keyword>
<keyword evidence="3" id="KW-0997">Cell inner membrane</keyword>
<reference evidence="9" key="1">
    <citation type="submission" date="2020-07" db="EMBL/GenBank/DDBJ databases">
        <title>Severe corrosion of carbon steel in oil field produced water can be linked to methanogenic archaea containing a special type of NiFe hydrogenase.</title>
        <authorList>
            <person name="Lahme S."/>
            <person name="Mand J."/>
            <person name="Longwell J."/>
            <person name="Smith R."/>
            <person name="Enning D."/>
        </authorList>
    </citation>
    <scope>NUCLEOTIDE SEQUENCE</scope>
    <source>
        <strain evidence="9">MIC098Bin6</strain>
    </source>
</reference>
<dbReference type="Pfam" id="PF06808">
    <property type="entry name" value="DctM"/>
    <property type="match status" value="1"/>
</dbReference>
<evidence type="ECO:0000256" key="2">
    <source>
        <dbReference type="ARBA" id="ARBA00022475"/>
    </source>
</evidence>
<evidence type="ECO:0000256" key="4">
    <source>
        <dbReference type="ARBA" id="ARBA00022692"/>
    </source>
</evidence>
<dbReference type="PANTHER" id="PTHR33362:SF7">
    <property type="entry name" value="SLL1103 PROTEIN"/>
    <property type="match status" value="1"/>
</dbReference>
<dbReference type="AlphaFoldDB" id="A0A931CYE5"/>
<dbReference type="PIRSF" id="PIRSF006066">
    <property type="entry name" value="HI0050"/>
    <property type="match status" value="1"/>
</dbReference>
<feature type="transmembrane region" description="Helical" evidence="7">
    <location>
        <begin position="117"/>
        <end position="133"/>
    </location>
</feature>
<evidence type="ECO:0000256" key="5">
    <source>
        <dbReference type="ARBA" id="ARBA00022989"/>
    </source>
</evidence>
<dbReference type="InterPro" id="IPR010656">
    <property type="entry name" value="DctM"/>
</dbReference>
<feature type="transmembrane region" description="Helical" evidence="7">
    <location>
        <begin position="56"/>
        <end position="75"/>
    </location>
</feature>
<evidence type="ECO:0000256" key="6">
    <source>
        <dbReference type="ARBA" id="ARBA00023136"/>
    </source>
</evidence>
<feature type="transmembrane region" description="Helical" evidence="7">
    <location>
        <begin position="407"/>
        <end position="431"/>
    </location>
</feature>
<dbReference type="PANTHER" id="PTHR33362">
    <property type="entry name" value="SIALIC ACID TRAP TRANSPORTER PERMEASE PROTEIN SIAT-RELATED"/>
    <property type="match status" value="1"/>
</dbReference>
<evidence type="ECO:0000256" key="1">
    <source>
        <dbReference type="ARBA" id="ARBA00004429"/>
    </source>
</evidence>
<sequence>MTFEWLPIIVLVAGLMLGLISGFPMAFTLGGSSIVASWIFIGFDSLPYVATNTFGMMTNVILIAMPLFIFMACVLEKSGVTHDLYKFMHQLLGSLNGGMAMGTVAICAIIAAMSGVSTTGVVTMGIIALPIMLKMKYDKSIAIGPILAGGALGLLIPPSVSLVIYGMIARVSIGRLFAGAIIPGLILVFLYMSYIGIRCYLNPSLGPALPKEDRVSFIEKMKLAKSLVLPMLIIISVLGSIFAGLASPTEAAAVGAGGAVLSAAINRRLTWDVLKDACFRTMSINGMIMWILFGAACFTSIFFRTGGQGLIGDMMLGLENKWIIFAIILGTMVVLGFFLDEITQIMITVPVFLPIVQQLGYDPVWFGVLFMTEVQMDYLTPPFGFTLFYLKGVAPPEVSMADIYKSILPFLCIQLFVVLLILFFPQIVLWLPEEVFALR</sequence>